<keyword evidence="1" id="KW-0472">Membrane</keyword>
<dbReference type="PANTHER" id="PTHR37159">
    <property type="entry name" value="GH11867P"/>
    <property type="match status" value="1"/>
</dbReference>
<dbReference type="AlphaFoldDB" id="E2BK37"/>
<dbReference type="Proteomes" id="UP000008237">
    <property type="component" value="Unassembled WGS sequence"/>
</dbReference>
<dbReference type="OrthoDB" id="6361347at2759"/>
<dbReference type="PANTHER" id="PTHR37159:SF1">
    <property type="entry name" value="GH11867P"/>
    <property type="match status" value="1"/>
</dbReference>
<keyword evidence="3" id="KW-1185">Reference proteome</keyword>
<keyword evidence="1" id="KW-0812">Transmembrane</keyword>
<dbReference type="STRING" id="610380.E2BK37"/>
<dbReference type="PhylomeDB" id="E2BK37"/>
<evidence type="ECO:0000313" key="2">
    <source>
        <dbReference type="EMBL" id="EFN83945.1"/>
    </source>
</evidence>
<name>E2BK37_HARSA</name>
<reference evidence="2 3" key="1">
    <citation type="journal article" date="2010" name="Science">
        <title>Genomic comparison of the ants Camponotus floridanus and Harpegnathos saltator.</title>
        <authorList>
            <person name="Bonasio R."/>
            <person name="Zhang G."/>
            <person name="Ye C."/>
            <person name="Mutti N.S."/>
            <person name="Fang X."/>
            <person name="Qin N."/>
            <person name="Donahue G."/>
            <person name="Yang P."/>
            <person name="Li Q."/>
            <person name="Li C."/>
            <person name="Zhang P."/>
            <person name="Huang Z."/>
            <person name="Berger S.L."/>
            <person name="Reinberg D."/>
            <person name="Wang J."/>
            <person name="Liebig J."/>
        </authorList>
    </citation>
    <scope>NUCLEOTIDE SEQUENCE [LARGE SCALE GENOMIC DNA]</scope>
    <source>
        <strain evidence="2 3">R22 G/1</strain>
    </source>
</reference>
<dbReference type="KEGG" id="hst:105183718"/>
<organism evidence="3">
    <name type="scientific">Harpegnathos saltator</name>
    <name type="common">Jerdon's jumping ant</name>
    <dbReference type="NCBI Taxonomy" id="610380"/>
    <lineage>
        <taxon>Eukaryota</taxon>
        <taxon>Metazoa</taxon>
        <taxon>Ecdysozoa</taxon>
        <taxon>Arthropoda</taxon>
        <taxon>Hexapoda</taxon>
        <taxon>Insecta</taxon>
        <taxon>Pterygota</taxon>
        <taxon>Neoptera</taxon>
        <taxon>Endopterygota</taxon>
        <taxon>Hymenoptera</taxon>
        <taxon>Apocrita</taxon>
        <taxon>Aculeata</taxon>
        <taxon>Formicoidea</taxon>
        <taxon>Formicidae</taxon>
        <taxon>Ponerinae</taxon>
        <taxon>Ponerini</taxon>
        <taxon>Harpegnathos</taxon>
    </lineage>
</organism>
<evidence type="ECO:0000313" key="3">
    <source>
        <dbReference type="Proteomes" id="UP000008237"/>
    </source>
</evidence>
<keyword evidence="1" id="KW-1133">Transmembrane helix</keyword>
<accession>E2BK37</accession>
<protein>
    <submittedName>
        <fullName evidence="2">Uncharacterized protein</fullName>
    </submittedName>
</protein>
<sequence>MFEKLTDDAVVNDGVVEERFRVILEEGAKTPMDFDWVKPEMPPYYDERKFRLGQQAFYNNVFSMMIAKLTGLVSLLSIKSILDVVMFTKQSGIPCLAYRRYAMTILHTLVWLGKDPVKSKEFLESLMIVRKKHCVAFRRSTEAGLQRATQLDMSLAQFGFIGYIMISSEKLGIKTTREEMEGLVHVWRVIGSMLGMEEKFNLCSGTVEEARALCQRILDEVFLPALTNKNEHFDSMGRVMLESLWCINFGIDPQAFITFTYYLASLSACNNNHSIVTDTSSMSFHSRFLFSLQCFVLNYLMRPTAWWAWFFRAFYNSLMRLSLFLLEKYPYFAIQRYGEKYAKVNIFR</sequence>
<feature type="transmembrane region" description="Helical" evidence="1">
    <location>
        <begin position="57"/>
        <end position="78"/>
    </location>
</feature>
<proteinExistence type="predicted"/>
<dbReference type="EMBL" id="GL448740">
    <property type="protein sequence ID" value="EFN83945.1"/>
    <property type="molecule type" value="Genomic_DNA"/>
</dbReference>
<dbReference type="OMA" id="EQLFKRG"/>
<dbReference type="InParanoid" id="E2BK37"/>
<gene>
    <name evidence="2" type="ORF">EAI_09615</name>
</gene>
<evidence type="ECO:0000256" key="1">
    <source>
        <dbReference type="SAM" id="Phobius"/>
    </source>
</evidence>